<keyword evidence="11" id="KW-1185">Reference proteome</keyword>
<feature type="compositionally biased region" description="Acidic residues" evidence="8">
    <location>
        <begin position="568"/>
        <end position="588"/>
    </location>
</feature>
<dbReference type="InterPro" id="IPR024929">
    <property type="entry name" value="GNL2_CP_dom"/>
</dbReference>
<dbReference type="Gene3D" id="3.40.50.300">
    <property type="entry name" value="P-loop containing nucleotide triphosphate hydrolases"/>
    <property type="match status" value="1"/>
</dbReference>
<dbReference type="GO" id="GO:0005730">
    <property type="term" value="C:nucleolus"/>
    <property type="evidence" value="ECO:0007669"/>
    <property type="project" value="UniProtKB-SubCell"/>
</dbReference>
<evidence type="ECO:0000256" key="3">
    <source>
        <dbReference type="ARBA" id="ARBA00022127"/>
    </source>
</evidence>
<feature type="region of interest" description="Disordered" evidence="8">
    <location>
        <begin position="1"/>
        <end position="25"/>
    </location>
</feature>
<comment type="function">
    <text evidence="1 7">GTPase that associates with pre-60S ribosomal subunits in the nucleolus and is required for their nuclear export and maturation.</text>
</comment>
<reference evidence="10 11" key="1">
    <citation type="journal article" date="2014" name="BMC Genomics">
        <title>Comparative genome sequencing reveals chemotype-specific gene clusters in the toxigenic black mold Stachybotrys.</title>
        <authorList>
            <person name="Semeiks J."/>
            <person name="Borek D."/>
            <person name="Otwinowski Z."/>
            <person name="Grishin N.V."/>
        </authorList>
    </citation>
    <scope>NUCLEOTIDE SEQUENCE [LARGE SCALE GENOMIC DNA]</scope>
    <source>
        <strain evidence="11">CBS 109288 / IBT 7711</strain>
    </source>
</reference>
<accession>A0A084AG09</accession>
<dbReference type="Pfam" id="PF08153">
    <property type="entry name" value="NGP1NT"/>
    <property type="match status" value="1"/>
</dbReference>
<evidence type="ECO:0000256" key="2">
    <source>
        <dbReference type="ARBA" id="ARBA00004604"/>
    </source>
</evidence>
<proteinExistence type="inferred from homology"/>
<dbReference type="Proteomes" id="UP000028045">
    <property type="component" value="Unassembled WGS sequence"/>
</dbReference>
<keyword evidence="4 7" id="KW-0547">Nucleotide-binding</keyword>
<organism evidence="10 11">
    <name type="scientific">Stachybotrys chartarum (strain CBS 109288 / IBT 7711)</name>
    <name type="common">Toxic black mold</name>
    <name type="synonym">Stilbospora chartarum</name>
    <dbReference type="NCBI Taxonomy" id="1280523"/>
    <lineage>
        <taxon>Eukaryota</taxon>
        <taxon>Fungi</taxon>
        <taxon>Dikarya</taxon>
        <taxon>Ascomycota</taxon>
        <taxon>Pezizomycotina</taxon>
        <taxon>Sordariomycetes</taxon>
        <taxon>Hypocreomycetidae</taxon>
        <taxon>Hypocreales</taxon>
        <taxon>Stachybotryaceae</taxon>
        <taxon>Stachybotrys</taxon>
    </lineage>
</organism>
<dbReference type="InterPro" id="IPR023179">
    <property type="entry name" value="GTP-bd_ortho_bundle_sf"/>
</dbReference>
<evidence type="ECO:0000313" key="11">
    <source>
        <dbReference type="Proteomes" id="UP000028045"/>
    </source>
</evidence>
<evidence type="ECO:0000256" key="8">
    <source>
        <dbReference type="SAM" id="MobiDB-lite"/>
    </source>
</evidence>
<dbReference type="PANTHER" id="PTHR11089">
    <property type="entry name" value="GTP-BINDING PROTEIN-RELATED"/>
    <property type="match status" value="1"/>
</dbReference>
<dbReference type="InterPro" id="IPR027417">
    <property type="entry name" value="P-loop_NTPase"/>
</dbReference>
<evidence type="ECO:0000313" key="10">
    <source>
        <dbReference type="EMBL" id="KEY64238.1"/>
    </source>
</evidence>
<dbReference type="InterPro" id="IPR006073">
    <property type="entry name" value="GTP-bd"/>
</dbReference>
<evidence type="ECO:0000256" key="7">
    <source>
        <dbReference type="RuleBase" id="RU364023"/>
    </source>
</evidence>
<evidence type="ECO:0000256" key="1">
    <source>
        <dbReference type="ARBA" id="ARBA00003892"/>
    </source>
</evidence>
<dbReference type="PRINTS" id="PR00326">
    <property type="entry name" value="GTP1OBG"/>
</dbReference>
<dbReference type="EMBL" id="KL648748">
    <property type="protein sequence ID" value="KEY64238.1"/>
    <property type="molecule type" value="Genomic_DNA"/>
</dbReference>
<evidence type="ECO:0000256" key="5">
    <source>
        <dbReference type="ARBA" id="ARBA00023134"/>
    </source>
</evidence>
<feature type="domain" description="CP-type G" evidence="9">
    <location>
        <begin position="221"/>
        <end position="382"/>
    </location>
</feature>
<comment type="similarity">
    <text evidence="7">Belongs to the TRAFAC class YlqF/YawG GTPase family. NOG2 subfamily.</text>
</comment>
<dbReference type="Gene3D" id="1.10.1580.10">
    <property type="match status" value="1"/>
</dbReference>
<sequence length="608" mass="67667">MGTFKKEAARRSRQGKTGDGLGNVRVKGENFYRDAKKVKKLNMYKEGRVQRNADGEITKAATYQSREIPNARIEPNRKWFTNTRVVSQDTLKAFREAMAEKEKDPYQVLLKSNKLPMSLIRDGQDTNGLKQHKAKMAVESSPFAEVFGPKAQRKRVKLGVSSLVDLADDADKSMDSYQDRLEQAKLLSGTSGDQEAEQDGEKQLTMAIEPVFDKGQSKRIWNELYKVIDSSDVIIHVLDARDPIGTRCKSVEKYLKEEAPHKHLIFVLNKCDLVPTSVAAAWVRHLSKEYPTLAFHASITNSFGKGSLIQLLRQFSSLHSDRKQISVGLVGGPNTGKSSIINTLLKKKVCTVAPIPGETKVWQYVSLMKRIYIIDCPGIVPPASQDTPTDLVLRGVVRVEKVEHPEQYIPALLSRVKRQHMEKTYDLRGWENATQFLELLARKGGRLLRGGEADLDGVAKMVLNDFMRGKIPWFTPAPRAEIQEGQEVVQGRTGRLGEMPMKRSHEGVAVSPSASAEEQLQLENRLALESAAKNEVSEDEDDFEGFGSDTDAPLSRDASTTRTAGEGSDSEDGSSDDIAMEATDDSSPEEAQSTKPTEISRPNKRRKP</sequence>
<dbReference type="GO" id="GO:0005525">
    <property type="term" value="F:GTP binding"/>
    <property type="evidence" value="ECO:0007669"/>
    <property type="project" value="UniProtKB-KW"/>
</dbReference>
<comment type="subcellular location">
    <subcellularLocation>
        <location evidence="2 7">Nucleus</location>
        <location evidence="2 7">Nucleolus</location>
    </subcellularLocation>
</comment>
<keyword evidence="6 7" id="KW-0539">Nucleus</keyword>
<dbReference type="InterPro" id="IPR012971">
    <property type="entry name" value="NOG2_N_dom"/>
</dbReference>
<evidence type="ECO:0000256" key="6">
    <source>
        <dbReference type="ARBA" id="ARBA00023242"/>
    </source>
</evidence>
<feature type="region of interest" description="Disordered" evidence="8">
    <location>
        <begin position="532"/>
        <end position="608"/>
    </location>
</feature>
<keyword evidence="5 7" id="KW-0342">GTP-binding</keyword>
<evidence type="ECO:0000259" key="9">
    <source>
        <dbReference type="PROSITE" id="PS51721"/>
    </source>
</evidence>
<dbReference type="HOGENOM" id="CLU_011106_4_0_1"/>
<feature type="region of interest" description="Disordered" evidence="8">
    <location>
        <begin position="495"/>
        <end position="518"/>
    </location>
</feature>
<evidence type="ECO:0000256" key="4">
    <source>
        <dbReference type="ARBA" id="ARBA00022741"/>
    </source>
</evidence>
<gene>
    <name evidence="10" type="ORF">S7711_09031</name>
</gene>
<dbReference type="InterPro" id="IPR030378">
    <property type="entry name" value="G_CP_dom"/>
</dbReference>
<dbReference type="AlphaFoldDB" id="A0A084AG09"/>
<dbReference type="CDD" id="cd01858">
    <property type="entry name" value="NGP_1"/>
    <property type="match status" value="1"/>
</dbReference>
<name>A0A084AG09_STACB</name>
<protein>
    <recommendedName>
        <fullName evidence="3 7">Nucleolar GTP-binding protein 2</fullName>
    </recommendedName>
</protein>
<dbReference type="OrthoDB" id="444945at2759"/>
<dbReference type="PANTHER" id="PTHR11089:SF9">
    <property type="entry name" value="NUCLEOLAR GTP-BINDING PROTEIN 2"/>
    <property type="match status" value="1"/>
</dbReference>
<dbReference type="FunFam" id="3.40.50.300:FF:000559">
    <property type="entry name" value="Nuclear/nucleolar GTPase 2"/>
    <property type="match status" value="1"/>
</dbReference>
<dbReference type="SUPFAM" id="SSF52540">
    <property type="entry name" value="P-loop containing nucleoside triphosphate hydrolases"/>
    <property type="match status" value="1"/>
</dbReference>
<dbReference type="InterPro" id="IPR050755">
    <property type="entry name" value="TRAFAC_YlqF/YawG_RiboMat"/>
</dbReference>
<feature type="compositionally biased region" description="Basic and acidic residues" evidence="8">
    <location>
        <begin position="1"/>
        <end position="10"/>
    </location>
</feature>
<dbReference type="Pfam" id="PF01926">
    <property type="entry name" value="MMR_HSR1"/>
    <property type="match status" value="1"/>
</dbReference>
<dbReference type="PROSITE" id="PS51721">
    <property type="entry name" value="G_CP"/>
    <property type="match status" value="1"/>
</dbReference>